<keyword evidence="16" id="KW-1185">Reference proteome</keyword>
<dbReference type="EMBL" id="OVEO01000017">
    <property type="protein sequence ID" value="SPR01273.1"/>
    <property type="molecule type" value="Genomic_DNA"/>
</dbReference>
<dbReference type="Proteomes" id="UP000039324">
    <property type="component" value="Unassembled WGS sequence"/>
</dbReference>
<keyword evidence="7 11" id="KW-0378">Hydrolase</keyword>
<evidence type="ECO:0000256" key="2">
    <source>
        <dbReference type="ARBA" id="ARBA00004141"/>
    </source>
</evidence>
<geneLocation type="mitochondrion" evidence="15"/>
<keyword evidence="8 11" id="KW-0720">Serine protease</keyword>
<dbReference type="OMA" id="GIQICEM"/>
<sequence length="285" mass="30018">MVVRGLADLEDQSDGGRSSGMGGARAVPSGGVAPMALPVLPSIKEIMFPQARWRSFIGVMSTIDVVMFLITLIVGATRDGAFVKANSMAGPSSQTLLAMGAIEKLKLIKHYEVWRLFSAVVLHAGLLHIGLNLVFQCNIGFVYEALWGTSRMAVIYWVSGVGASLTSATLGEAISVGASGALMGLLGAIISYIVFNWNELPDAPQRLCNIIILLVLNFGLGLTSTGIDNYAHLGGLVYGLLIGGGLVKKYTYSAKENTARKVLTGLTIVLFVVELAVVFTTGGAP</sequence>
<dbReference type="Proteomes" id="UP000290189">
    <property type="component" value="Unassembled WGS sequence"/>
</dbReference>
<keyword evidence="9 11" id="KW-1133">Transmembrane helix</keyword>
<evidence type="ECO:0000313" key="15">
    <source>
        <dbReference type="EMBL" id="SPR01273.1"/>
    </source>
</evidence>
<dbReference type="GO" id="GO:0004252">
    <property type="term" value="F:serine-type endopeptidase activity"/>
    <property type="evidence" value="ECO:0007669"/>
    <property type="project" value="InterPro"/>
</dbReference>
<dbReference type="OrthoDB" id="418595at2759"/>
<keyword evidence="6 11" id="KW-0812">Transmembrane</keyword>
<evidence type="ECO:0000313" key="17">
    <source>
        <dbReference type="Proteomes" id="UP000290189"/>
    </source>
</evidence>
<dbReference type="EC" id="3.4.21.105" evidence="4"/>
<keyword evidence="5 11" id="KW-0645">Protease</keyword>
<dbReference type="GO" id="GO:0016020">
    <property type="term" value="C:membrane"/>
    <property type="evidence" value="ECO:0007669"/>
    <property type="project" value="UniProtKB-SubCell"/>
</dbReference>
<gene>
    <name evidence="14" type="ORF">PBRA_001838</name>
    <name evidence="15" type="ORF">PLBR_LOCUS8488</name>
</gene>
<feature type="transmembrane region" description="Helical" evidence="11">
    <location>
        <begin position="262"/>
        <end position="284"/>
    </location>
</feature>
<evidence type="ECO:0000259" key="13">
    <source>
        <dbReference type="Pfam" id="PF01694"/>
    </source>
</evidence>
<accession>A0A0G4J164</accession>
<dbReference type="SUPFAM" id="SSF144091">
    <property type="entry name" value="Rhomboid-like"/>
    <property type="match status" value="1"/>
</dbReference>
<dbReference type="AlphaFoldDB" id="A0A0G4J164"/>
<reference evidence="15 17" key="2">
    <citation type="submission" date="2018-03" db="EMBL/GenBank/DDBJ databases">
        <authorList>
            <person name="Fogelqvist J."/>
        </authorList>
    </citation>
    <scope>NUCLEOTIDE SEQUENCE [LARGE SCALE GENOMIC DNA]</scope>
</reference>
<dbReference type="InterPro" id="IPR035952">
    <property type="entry name" value="Rhomboid-like_sf"/>
</dbReference>
<comment type="function">
    <text evidence="11">Serine protease involved in intramembrane proteolysis.</text>
</comment>
<feature type="transmembrane region" description="Helical" evidence="11">
    <location>
        <begin position="116"/>
        <end position="141"/>
    </location>
</feature>
<feature type="domain" description="Peptidase S54 rhomboid" evidence="13">
    <location>
        <begin position="112"/>
        <end position="247"/>
    </location>
</feature>
<comment type="similarity">
    <text evidence="3 11">Belongs to the peptidase S54 family.</text>
</comment>
<dbReference type="STRING" id="37360.A0A0G4J164"/>
<keyword evidence="15" id="KW-0496">Mitochondrion</keyword>
<proteinExistence type="inferred from homology"/>
<evidence type="ECO:0000313" key="16">
    <source>
        <dbReference type="Proteomes" id="UP000039324"/>
    </source>
</evidence>
<feature type="transmembrane region" description="Helical" evidence="11">
    <location>
        <begin position="230"/>
        <end position="250"/>
    </location>
</feature>
<feature type="transmembrane region" description="Helical" evidence="11">
    <location>
        <begin position="176"/>
        <end position="195"/>
    </location>
</feature>
<dbReference type="PANTHER" id="PTHR22936:SF69">
    <property type="entry name" value="RHOMBOID-LIKE PROTEIN"/>
    <property type="match status" value="1"/>
</dbReference>
<feature type="region of interest" description="Disordered" evidence="12">
    <location>
        <begin position="1"/>
        <end position="26"/>
    </location>
</feature>
<evidence type="ECO:0000256" key="1">
    <source>
        <dbReference type="ARBA" id="ARBA00000156"/>
    </source>
</evidence>
<reference evidence="14 16" key="1">
    <citation type="submission" date="2015-02" db="EMBL/GenBank/DDBJ databases">
        <authorList>
            <person name="Chooi Y.-H."/>
        </authorList>
    </citation>
    <scope>NUCLEOTIDE SEQUENCE [LARGE SCALE GENOMIC DNA]</scope>
    <source>
        <strain evidence="14">E3</strain>
    </source>
</reference>
<protein>
    <recommendedName>
        <fullName evidence="4">rhomboid protease</fullName>
        <ecNumber evidence="4">3.4.21.105</ecNumber>
    </recommendedName>
</protein>
<evidence type="ECO:0000256" key="5">
    <source>
        <dbReference type="ARBA" id="ARBA00022670"/>
    </source>
</evidence>
<feature type="transmembrane region" description="Helical" evidence="11">
    <location>
        <begin position="153"/>
        <end position="170"/>
    </location>
</feature>
<evidence type="ECO:0000256" key="7">
    <source>
        <dbReference type="ARBA" id="ARBA00022801"/>
    </source>
</evidence>
<feature type="transmembrane region" description="Helical" evidence="11">
    <location>
        <begin position="207"/>
        <end position="224"/>
    </location>
</feature>
<name>A0A0G4J164_PLABS</name>
<feature type="transmembrane region" description="Helical" evidence="11">
    <location>
        <begin position="56"/>
        <end position="76"/>
    </location>
</feature>
<organism evidence="14 16">
    <name type="scientific">Plasmodiophora brassicae</name>
    <name type="common">Clubroot disease agent</name>
    <dbReference type="NCBI Taxonomy" id="37360"/>
    <lineage>
        <taxon>Eukaryota</taxon>
        <taxon>Sar</taxon>
        <taxon>Rhizaria</taxon>
        <taxon>Endomyxa</taxon>
        <taxon>Phytomyxea</taxon>
        <taxon>Plasmodiophorida</taxon>
        <taxon>Plasmodiophoridae</taxon>
        <taxon>Plasmodiophora</taxon>
    </lineage>
</organism>
<comment type="subcellular location">
    <subcellularLocation>
        <location evidence="2 11">Membrane</location>
        <topology evidence="2 11">Multi-pass membrane protein</topology>
    </subcellularLocation>
</comment>
<comment type="catalytic activity">
    <reaction evidence="1 11">
        <text>Cleaves type-1 transmembrane domains using a catalytic dyad composed of serine and histidine that are contributed by different transmembrane domains.</text>
        <dbReference type="EC" id="3.4.21.105"/>
    </reaction>
</comment>
<evidence type="ECO:0000256" key="12">
    <source>
        <dbReference type="SAM" id="MobiDB-lite"/>
    </source>
</evidence>
<dbReference type="InterPro" id="IPR002610">
    <property type="entry name" value="Peptidase_S54_rhomboid-like"/>
</dbReference>
<evidence type="ECO:0000256" key="4">
    <source>
        <dbReference type="ARBA" id="ARBA00013039"/>
    </source>
</evidence>
<dbReference type="Gene3D" id="1.20.1540.10">
    <property type="entry name" value="Rhomboid-like"/>
    <property type="match status" value="1"/>
</dbReference>
<keyword evidence="10 11" id="KW-0472">Membrane</keyword>
<dbReference type="PANTHER" id="PTHR22936">
    <property type="entry name" value="RHOMBOID-RELATED"/>
    <property type="match status" value="1"/>
</dbReference>
<evidence type="ECO:0000313" key="14">
    <source>
        <dbReference type="EMBL" id="CEP01232.1"/>
    </source>
</evidence>
<evidence type="ECO:0000256" key="3">
    <source>
        <dbReference type="ARBA" id="ARBA00009045"/>
    </source>
</evidence>
<evidence type="ECO:0000256" key="11">
    <source>
        <dbReference type="RuleBase" id="RU362115"/>
    </source>
</evidence>
<dbReference type="Pfam" id="PF01694">
    <property type="entry name" value="Rhomboid"/>
    <property type="match status" value="1"/>
</dbReference>
<evidence type="ECO:0000256" key="9">
    <source>
        <dbReference type="ARBA" id="ARBA00022989"/>
    </source>
</evidence>
<dbReference type="GO" id="GO:0006508">
    <property type="term" value="P:proteolysis"/>
    <property type="evidence" value="ECO:0007669"/>
    <property type="project" value="UniProtKB-KW"/>
</dbReference>
<evidence type="ECO:0000256" key="6">
    <source>
        <dbReference type="ARBA" id="ARBA00022692"/>
    </source>
</evidence>
<evidence type="ECO:0000256" key="8">
    <source>
        <dbReference type="ARBA" id="ARBA00022825"/>
    </source>
</evidence>
<evidence type="ECO:0000256" key="10">
    <source>
        <dbReference type="ARBA" id="ARBA00023136"/>
    </source>
</evidence>
<dbReference type="EMBL" id="CDSF01000112">
    <property type="protein sequence ID" value="CEP01232.1"/>
    <property type="molecule type" value="Genomic_DNA"/>
</dbReference>
<dbReference type="InterPro" id="IPR022764">
    <property type="entry name" value="Peptidase_S54_rhomboid_dom"/>
</dbReference>